<reference evidence="1" key="1">
    <citation type="journal article" date="2015" name="Nature">
        <title>Complex archaea that bridge the gap between prokaryotes and eukaryotes.</title>
        <authorList>
            <person name="Spang A."/>
            <person name="Saw J.H."/>
            <person name="Jorgensen S.L."/>
            <person name="Zaremba-Niedzwiedzka K."/>
            <person name="Martijn J."/>
            <person name="Lind A.E."/>
            <person name="van Eijk R."/>
            <person name="Schleper C."/>
            <person name="Guy L."/>
            <person name="Ettema T.J."/>
        </authorList>
    </citation>
    <scope>NUCLEOTIDE SEQUENCE</scope>
</reference>
<dbReference type="AlphaFoldDB" id="A0A0F9JJX5"/>
<feature type="non-terminal residue" evidence="1">
    <location>
        <position position="380"/>
    </location>
</feature>
<evidence type="ECO:0000313" key="1">
    <source>
        <dbReference type="EMBL" id="KKM70174.1"/>
    </source>
</evidence>
<proteinExistence type="predicted"/>
<gene>
    <name evidence="1" type="ORF">LCGC14_1443400</name>
</gene>
<comment type="caution">
    <text evidence="1">The sequence shown here is derived from an EMBL/GenBank/DDBJ whole genome shotgun (WGS) entry which is preliminary data.</text>
</comment>
<sequence>MADFPILFTGKDVPFEPRTTGELARSRKRFHEKFLEGERFKRAEKERGKEFFYKTLDLDPVQLSSRQITEEQERDLSGYNDTWTEVFTRQNGIITEAQQMEMFRDRQKIEAKQASMLATQSLFERDYELHKIDARRATPQLDQPDFKKRADVYFKEGTYEPGVKYAPFNMDSYIEKEKKTWAGNIQTDTITWKETDAEGNEIIRSKKTGAKGTLPEATDWVKKAIIGDHTGRKAQAAVTAFIAQSDEIKAKYLPNYDGVMDTEREYNGIIEFAGDYWGPKLLRESLTTTVKPATTAGIPTAWSYADGKIIDKSGNEVISFTKDSSGVVTGKGKGLKNITMNIAPGDLLSKSGKSLSKEIGGEIQNDLIRVRPISIGNTVK</sequence>
<organism evidence="1">
    <name type="scientific">marine sediment metagenome</name>
    <dbReference type="NCBI Taxonomy" id="412755"/>
    <lineage>
        <taxon>unclassified sequences</taxon>
        <taxon>metagenomes</taxon>
        <taxon>ecological metagenomes</taxon>
    </lineage>
</organism>
<protein>
    <submittedName>
        <fullName evidence="1">Uncharacterized protein</fullName>
    </submittedName>
</protein>
<accession>A0A0F9JJX5</accession>
<name>A0A0F9JJX5_9ZZZZ</name>
<dbReference type="EMBL" id="LAZR01009865">
    <property type="protein sequence ID" value="KKM70174.1"/>
    <property type="molecule type" value="Genomic_DNA"/>
</dbReference>